<proteinExistence type="predicted"/>
<protein>
    <submittedName>
        <fullName evidence="1">Uncharacterized protein</fullName>
    </submittedName>
</protein>
<name>A0ABN4ACK9_RICCA</name>
<gene>
    <name evidence="1" type="ORF">RCA_01095</name>
</gene>
<reference evidence="2" key="1">
    <citation type="submission" date="2012-02" db="EMBL/GenBank/DDBJ databases">
        <title>Complete genome sequence of Rickettsia parkeri strain Portsmouth.</title>
        <authorList>
            <person name="Johnson S.L."/>
            <person name="Munk A.C."/>
            <person name="Han S."/>
            <person name="Bruce D.C."/>
            <person name="Dasch G.A."/>
        </authorList>
    </citation>
    <scope>NUCLEOTIDE SEQUENCE [LARGE SCALE GENOMIC DNA]</scope>
    <source>
        <strain evidence="2">CA410</strain>
    </source>
</reference>
<evidence type="ECO:0000313" key="2">
    <source>
        <dbReference type="Proteomes" id="UP000007878"/>
    </source>
</evidence>
<sequence length="69" mass="8384">MDKYKDDMDSICHITTQLVNICENTTKPKVIEYFIDYLEPWQELPIHWYYNTMLPMAKVSSKLLNYDYK</sequence>
<dbReference type="EMBL" id="CP003304">
    <property type="protein sequence ID" value="AFB20796.1"/>
    <property type="molecule type" value="Genomic_DNA"/>
</dbReference>
<accession>A0ABN4ACK9</accession>
<dbReference type="Proteomes" id="UP000007878">
    <property type="component" value="Chromosome"/>
</dbReference>
<keyword evidence="2" id="KW-1185">Reference proteome</keyword>
<evidence type="ECO:0000313" key="1">
    <source>
        <dbReference type="EMBL" id="AFB20796.1"/>
    </source>
</evidence>
<dbReference type="RefSeq" id="WP_014363656.1">
    <property type="nucleotide sequence ID" value="NC_016929.1"/>
</dbReference>
<organism evidence="1 2">
    <name type="scientific">Rickettsia canadensis str. CA410</name>
    <dbReference type="NCBI Taxonomy" id="1105107"/>
    <lineage>
        <taxon>Bacteria</taxon>
        <taxon>Pseudomonadati</taxon>
        <taxon>Pseudomonadota</taxon>
        <taxon>Alphaproteobacteria</taxon>
        <taxon>Rickettsiales</taxon>
        <taxon>Rickettsiaceae</taxon>
        <taxon>Rickettsieae</taxon>
        <taxon>Rickettsia</taxon>
        <taxon>belli group</taxon>
    </lineage>
</organism>